<keyword evidence="9 12" id="KW-0665">Pyrimidine biosynthesis</keyword>
<evidence type="ECO:0000256" key="10">
    <source>
        <dbReference type="ARBA" id="ARBA00023002"/>
    </source>
</evidence>
<evidence type="ECO:0000256" key="12">
    <source>
        <dbReference type="HAMAP-Rule" id="MF_00224"/>
    </source>
</evidence>
<evidence type="ECO:0000313" key="14">
    <source>
        <dbReference type="EMBL" id="ABK14241.1"/>
    </source>
</evidence>
<evidence type="ECO:0000256" key="8">
    <source>
        <dbReference type="ARBA" id="ARBA00022643"/>
    </source>
</evidence>
<evidence type="ECO:0000256" key="5">
    <source>
        <dbReference type="ARBA" id="ARBA00011669"/>
    </source>
</evidence>
<dbReference type="GO" id="GO:0005737">
    <property type="term" value="C:cytoplasm"/>
    <property type="evidence" value="ECO:0007669"/>
    <property type="project" value="UniProtKB-SubCell"/>
</dbReference>
<comment type="subunit">
    <text evidence="5">Heterotetramer of 2 PyrK and 2 PyrD type B subunits.</text>
</comment>
<comment type="caution">
    <text evidence="12">Lacks conserved residue(s) required for the propagation of feature annotation.</text>
</comment>
<dbReference type="HOGENOM" id="CLU_042042_0_1_2"/>
<accession>A0B6B7</accession>
<dbReference type="GO" id="GO:0006207">
    <property type="term" value="P:'de novo' pyrimidine nucleobase biosynthetic process"/>
    <property type="evidence" value="ECO:0007669"/>
    <property type="project" value="InterPro"/>
</dbReference>
<dbReference type="GeneID" id="4462589"/>
<dbReference type="InterPro" id="IPR001295">
    <property type="entry name" value="Dihydroorotate_DH_CS"/>
</dbReference>
<evidence type="ECO:0000256" key="1">
    <source>
        <dbReference type="ARBA" id="ARBA00003616"/>
    </source>
</evidence>
<dbReference type="Pfam" id="PF01180">
    <property type="entry name" value="DHO_dh"/>
    <property type="match status" value="1"/>
</dbReference>
<dbReference type="InterPro" id="IPR049622">
    <property type="entry name" value="Dihydroorotate_DH_I"/>
</dbReference>
<comment type="subcellular location">
    <subcellularLocation>
        <location evidence="2 12">Cytoplasm</location>
    </subcellularLocation>
</comment>
<dbReference type="RefSeq" id="WP_011695639.1">
    <property type="nucleotide sequence ID" value="NC_008553.1"/>
</dbReference>
<dbReference type="PANTHER" id="PTHR43073:SF2">
    <property type="entry name" value="DIHYDROPYRIMIDINE DEHYDROGENASE [NADP(+)]"/>
    <property type="match status" value="1"/>
</dbReference>
<dbReference type="InterPro" id="IPR024920">
    <property type="entry name" value="Dihydroorotate_DH_1"/>
</dbReference>
<dbReference type="PIRSF" id="PIRSF000164">
    <property type="entry name" value="DHO_oxidase"/>
    <property type="match status" value="1"/>
</dbReference>
<dbReference type="CDD" id="cd04740">
    <property type="entry name" value="DHOD_1B_like"/>
    <property type="match status" value="1"/>
</dbReference>
<comment type="pathway">
    <text evidence="3">Pyrimidine metabolism; UMP biosynthesis via de novo pathway; orotate from (S)-dihydroorotate (NAD(+) route): step 1/1.</text>
</comment>
<keyword evidence="6 12" id="KW-0963">Cytoplasm</keyword>
<evidence type="ECO:0000256" key="9">
    <source>
        <dbReference type="ARBA" id="ARBA00022975"/>
    </source>
</evidence>
<keyword evidence="7 12" id="KW-0285">Flavoprotein</keyword>
<dbReference type="OrthoDB" id="36608at2157"/>
<dbReference type="HAMAP" id="MF_00224">
    <property type="entry name" value="DHO_dh_type1"/>
    <property type="match status" value="1"/>
</dbReference>
<dbReference type="SMR" id="A0B6B7"/>
<dbReference type="Gene3D" id="3.20.20.70">
    <property type="entry name" value="Aldolase class I"/>
    <property type="match status" value="1"/>
</dbReference>
<dbReference type="AlphaFoldDB" id="A0B6B7"/>
<evidence type="ECO:0000256" key="7">
    <source>
        <dbReference type="ARBA" id="ARBA00022630"/>
    </source>
</evidence>
<feature type="binding site" evidence="12">
    <location>
        <position position="122"/>
    </location>
    <ligand>
        <name>FMN</name>
        <dbReference type="ChEBI" id="CHEBI:58210"/>
    </ligand>
</feature>
<dbReference type="NCBIfam" id="TIGR01037">
    <property type="entry name" value="pyrD_sub1_fam"/>
    <property type="match status" value="1"/>
</dbReference>
<name>A0B6B7_METTP</name>
<evidence type="ECO:0000313" key="15">
    <source>
        <dbReference type="Proteomes" id="UP000000674"/>
    </source>
</evidence>
<feature type="domain" description="Dihydroorotate dehydrogenase catalytic" evidence="13">
    <location>
        <begin position="4"/>
        <end position="281"/>
    </location>
</feature>
<organism evidence="14 15">
    <name type="scientific">Methanothrix thermoacetophila (strain DSM 6194 / JCM 14653 / NBRC 101360 / PT)</name>
    <name type="common">Methanosaeta thermophila</name>
    <dbReference type="NCBI Taxonomy" id="349307"/>
    <lineage>
        <taxon>Archaea</taxon>
        <taxon>Methanobacteriati</taxon>
        <taxon>Methanobacteriota</taxon>
        <taxon>Stenosarchaea group</taxon>
        <taxon>Methanomicrobia</taxon>
        <taxon>Methanotrichales</taxon>
        <taxon>Methanotrichaceae</taxon>
        <taxon>Methanothrix</taxon>
    </lineage>
</organism>
<feature type="binding site" evidence="12">
    <location>
        <begin position="45"/>
        <end position="46"/>
    </location>
    <ligand>
        <name>FMN</name>
        <dbReference type="ChEBI" id="CHEBI:58210"/>
    </ligand>
</feature>
<feature type="binding site" evidence="12">
    <location>
        <begin position="238"/>
        <end position="239"/>
    </location>
    <ligand>
        <name>FMN</name>
        <dbReference type="ChEBI" id="CHEBI:58210"/>
    </ligand>
</feature>
<protein>
    <recommendedName>
        <fullName evidence="12">Dihydroorotate dehydrogenase</fullName>
        <shortName evidence="12">DHOD</shortName>
        <shortName evidence="12">DHODase</shortName>
        <shortName evidence="12">DHOdehase</shortName>
        <ecNumber evidence="12">1.3.-.-</ecNumber>
    </recommendedName>
</protein>
<keyword evidence="15" id="KW-1185">Reference proteome</keyword>
<dbReference type="Proteomes" id="UP000000674">
    <property type="component" value="Chromosome"/>
</dbReference>
<dbReference type="InterPro" id="IPR012135">
    <property type="entry name" value="Dihydroorotate_DH_1_2"/>
</dbReference>
<proteinExistence type="inferred from homology"/>
<dbReference type="GO" id="GO:0004589">
    <property type="term" value="F:dihydroorotate dehydrogenase (NAD+) activity"/>
    <property type="evidence" value="ECO:0007669"/>
    <property type="project" value="UniProtKB-EC"/>
</dbReference>
<dbReference type="UniPathway" id="UPA00070"/>
<sequence>MSSLSGDVGGLRLENPLILAAGILGTTGASMRRVALAGAGAVVTKSVGLEPRNGHPGPTVVRLGVGLINAMGLPNPSYRAFQDEIDIAREGGVPVVASIFGSCPEEFAEIASALDVDGFELNLSCPHAGGYGMEIGCDPANVEEITRAVRRAVNVPVWVKLTPNVTDIRVLGIAAQRGGANAVVAINTLKAMAIDVESGYPILGNVIGGLSGPAIKPVALRCVYELSGVLEIPVIGVGGVSCWQDAVEMIMAGAAGVQIGTALMGGLEVIRDITSGIIRFLDRKGWSLEEIRGIARRRGSTPSS</sequence>
<feature type="binding site" evidence="12">
    <location>
        <position position="122"/>
    </location>
    <ligand>
        <name>substrate</name>
    </ligand>
</feature>
<keyword evidence="8 12" id="KW-0288">FMN</keyword>
<evidence type="ECO:0000259" key="13">
    <source>
        <dbReference type="Pfam" id="PF01180"/>
    </source>
</evidence>
<dbReference type="InterPro" id="IPR005720">
    <property type="entry name" value="Dihydroorotate_DH_cat"/>
</dbReference>
<gene>
    <name evidence="12" type="primary">pyrD</name>
    <name evidence="14" type="ordered locus">Mthe_0450</name>
</gene>
<feature type="binding site" evidence="12">
    <location>
        <begin position="187"/>
        <end position="188"/>
    </location>
    <ligand>
        <name>substrate</name>
    </ligand>
</feature>
<evidence type="ECO:0000256" key="2">
    <source>
        <dbReference type="ARBA" id="ARBA00004496"/>
    </source>
</evidence>
<evidence type="ECO:0000256" key="3">
    <source>
        <dbReference type="ARBA" id="ARBA00004715"/>
    </source>
</evidence>
<feature type="binding site" evidence="12">
    <location>
        <position position="160"/>
    </location>
    <ligand>
        <name>FMN</name>
        <dbReference type="ChEBI" id="CHEBI:58210"/>
    </ligand>
</feature>
<dbReference type="PROSITE" id="PS00911">
    <property type="entry name" value="DHODEHASE_1"/>
    <property type="match status" value="1"/>
</dbReference>
<keyword evidence="10 12" id="KW-0560">Oxidoreductase</keyword>
<dbReference type="KEGG" id="mtp:Mthe_0450"/>
<dbReference type="GO" id="GO:0044205">
    <property type="term" value="P:'de novo' UMP biosynthetic process"/>
    <property type="evidence" value="ECO:0007669"/>
    <property type="project" value="UniProtKB-UniRule"/>
</dbReference>
<comment type="function">
    <text evidence="1">Catalyzes the conversion of dihydroorotate to orotate with NAD(+) as electron acceptor.</text>
</comment>
<comment type="similarity">
    <text evidence="4 12">Belongs to the dihydroorotate dehydrogenase family. Type 1 subfamily.</text>
</comment>
<feature type="binding site" evidence="12">
    <location>
        <position position="45"/>
    </location>
    <ligand>
        <name>substrate</name>
    </ligand>
</feature>
<comment type="cofactor">
    <cofactor evidence="12">
        <name>FMN</name>
        <dbReference type="ChEBI" id="CHEBI:58210"/>
    </cofactor>
    <text evidence="12">Binds 1 FMN per subunit.</text>
</comment>
<feature type="binding site" evidence="12">
    <location>
        <position position="186"/>
    </location>
    <ligand>
        <name>FMN</name>
        <dbReference type="ChEBI" id="CHEBI:58210"/>
    </ligand>
</feature>
<comment type="catalytic activity">
    <reaction evidence="11">
        <text>(S)-dihydroorotate + NAD(+) = orotate + NADH + H(+)</text>
        <dbReference type="Rhea" id="RHEA:13513"/>
        <dbReference type="ChEBI" id="CHEBI:15378"/>
        <dbReference type="ChEBI" id="CHEBI:30839"/>
        <dbReference type="ChEBI" id="CHEBI:30864"/>
        <dbReference type="ChEBI" id="CHEBI:57540"/>
        <dbReference type="ChEBI" id="CHEBI:57945"/>
        <dbReference type="EC" id="1.3.1.14"/>
    </reaction>
</comment>
<dbReference type="InterPro" id="IPR013785">
    <property type="entry name" value="Aldolase_TIM"/>
</dbReference>
<feature type="binding site" evidence="12">
    <location>
        <position position="212"/>
    </location>
    <ligand>
        <name>FMN</name>
        <dbReference type="ChEBI" id="CHEBI:58210"/>
    </ligand>
</feature>
<evidence type="ECO:0000256" key="11">
    <source>
        <dbReference type="ARBA" id="ARBA00048996"/>
    </source>
</evidence>
<dbReference type="EC" id="1.3.-.-" evidence="12"/>
<dbReference type="STRING" id="349307.Mthe_0450"/>
<evidence type="ECO:0000256" key="4">
    <source>
        <dbReference type="ARBA" id="ARBA00008008"/>
    </source>
</evidence>
<dbReference type="InterPro" id="IPR033888">
    <property type="entry name" value="DHOD_1B"/>
</dbReference>
<feature type="binding site" evidence="12">
    <location>
        <begin position="69"/>
        <end position="73"/>
    </location>
    <ligand>
        <name>substrate</name>
    </ligand>
</feature>
<dbReference type="FunFam" id="3.20.20.70:FF:000027">
    <property type="entry name" value="Dihydropyrimidine dehydrogenase [NADP(+)]"/>
    <property type="match status" value="1"/>
</dbReference>
<dbReference type="NCBIfam" id="NF005574">
    <property type="entry name" value="PRK07259.1"/>
    <property type="match status" value="1"/>
</dbReference>
<comment type="catalytic activity">
    <reaction evidence="12">
        <text>(S)-dihydroorotate + A = orotate + AH2</text>
        <dbReference type="Rhea" id="RHEA:18073"/>
        <dbReference type="ChEBI" id="CHEBI:13193"/>
        <dbReference type="ChEBI" id="CHEBI:17499"/>
        <dbReference type="ChEBI" id="CHEBI:30839"/>
        <dbReference type="ChEBI" id="CHEBI:30864"/>
    </reaction>
</comment>
<reference evidence="14 15" key="1">
    <citation type="submission" date="2006-10" db="EMBL/GenBank/DDBJ databases">
        <title>Complete sequence of Methanosaeta thermophila PT.</title>
        <authorList>
            <consortium name="US DOE Joint Genome Institute"/>
            <person name="Copeland A."/>
            <person name="Lucas S."/>
            <person name="Lapidus A."/>
            <person name="Barry K."/>
            <person name="Detter J.C."/>
            <person name="Glavina del Rio T."/>
            <person name="Hammon N."/>
            <person name="Israni S."/>
            <person name="Pitluck S."/>
            <person name="Chain P."/>
            <person name="Malfatti S."/>
            <person name="Shin M."/>
            <person name="Vergez L."/>
            <person name="Schmutz J."/>
            <person name="Larimer F."/>
            <person name="Land M."/>
            <person name="Hauser L."/>
            <person name="Kyrpides N."/>
            <person name="Kim E."/>
            <person name="Smith K.S."/>
            <person name="Ingram-Smith C."/>
            <person name="Richardson P."/>
        </authorList>
    </citation>
    <scope>NUCLEOTIDE SEQUENCE [LARGE SCALE GENOMIC DNA]</scope>
    <source>
        <strain evidence="15">DSM 6194 / JCM 14653 / NBRC 101360 / PT</strain>
    </source>
</reference>
<feature type="binding site" evidence="12">
    <location>
        <begin position="260"/>
        <end position="261"/>
    </location>
    <ligand>
        <name>FMN</name>
        <dbReference type="ChEBI" id="CHEBI:58210"/>
    </ligand>
</feature>
<dbReference type="SUPFAM" id="SSF51395">
    <property type="entry name" value="FMN-linked oxidoreductases"/>
    <property type="match status" value="1"/>
</dbReference>
<feature type="active site" description="Nucleophile" evidence="12">
    <location>
        <position position="125"/>
    </location>
</feature>
<evidence type="ECO:0000256" key="6">
    <source>
        <dbReference type="ARBA" id="ARBA00022490"/>
    </source>
</evidence>
<dbReference type="PANTHER" id="PTHR43073">
    <property type="entry name" value="DIHYDROPYRIMIDINE DEHYDROGENASE [NADP(+)]"/>
    <property type="match status" value="1"/>
</dbReference>
<dbReference type="EMBL" id="CP000477">
    <property type="protein sequence ID" value="ABK14241.1"/>
    <property type="molecule type" value="Genomic_DNA"/>
</dbReference>